<dbReference type="EMBL" id="CAJOAY010037859">
    <property type="protein sequence ID" value="CAF4466627.1"/>
    <property type="molecule type" value="Genomic_DNA"/>
</dbReference>
<name>A0A820THE0_9BILA</name>
<evidence type="ECO:0008006" key="4">
    <source>
        <dbReference type="Google" id="ProtNLM"/>
    </source>
</evidence>
<protein>
    <recommendedName>
        <fullName evidence="4">Tetratricopeptide repeat protein</fullName>
    </recommendedName>
</protein>
<dbReference type="AlphaFoldDB" id="A0A820THE0"/>
<feature type="non-terminal residue" evidence="2">
    <location>
        <position position="1"/>
    </location>
</feature>
<keyword evidence="1" id="KW-0472">Membrane</keyword>
<reference evidence="2" key="1">
    <citation type="submission" date="2021-02" db="EMBL/GenBank/DDBJ databases">
        <authorList>
            <person name="Nowell W R."/>
        </authorList>
    </citation>
    <scope>NUCLEOTIDE SEQUENCE</scope>
</reference>
<feature type="transmembrane region" description="Helical" evidence="1">
    <location>
        <begin position="35"/>
        <end position="54"/>
    </location>
</feature>
<evidence type="ECO:0000313" key="2">
    <source>
        <dbReference type="EMBL" id="CAF4466627.1"/>
    </source>
</evidence>
<gene>
    <name evidence="2" type="ORF">OKA104_LOCUS54997</name>
</gene>
<comment type="caution">
    <text evidence="2">The sequence shown here is derived from an EMBL/GenBank/DDBJ whole genome shotgun (WGS) entry which is preliminary data.</text>
</comment>
<proteinExistence type="predicted"/>
<accession>A0A820THE0</accession>
<evidence type="ECO:0000256" key="1">
    <source>
        <dbReference type="SAM" id="Phobius"/>
    </source>
</evidence>
<keyword evidence="1" id="KW-1133">Transmembrane helix</keyword>
<evidence type="ECO:0000313" key="3">
    <source>
        <dbReference type="Proteomes" id="UP000663881"/>
    </source>
</evidence>
<organism evidence="2 3">
    <name type="scientific">Adineta steineri</name>
    <dbReference type="NCBI Taxonomy" id="433720"/>
    <lineage>
        <taxon>Eukaryota</taxon>
        <taxon>Metazoa</taxon>
        <taxon>Spiralia</taxon>
        <taxon>Gnathifera</taxon>
        <taxon>Rotifera</taxon>
        <taxon>Eurotatoria</taxon>
        <taxon>Bdelloidea</taxon>
        <taxon>Adinetida</taxon>
        <taxon>Adinetidae</taxon>
        <taxon>Adineta</taxon>
    </lineage>
</organism>
<dbReference type="InterPro" id="IPR011990">
    <property type="entry name" value="TPR-like_helical_dom_sf"/>
</dbReference>
<keyword evidence="1" id="KW-0812">Transmembrane</keyword>
<dbReference type="Gene3D" id="1.25.40.10">
    <property type="entry name" value="Tetratricopeptide repeat domain"/>
    <property type="match status" value="1"/>
</dbReference>
<sequence>SIANIYMEISQLYDYNHSNHIYYLEKALNIFENNIHIQYLITYQCFSFIANYYFKKSLFDKSRKYYLKTLEIQKKIYPKDHSIIIQTQSIIDDIPIEM</sequence>
<dbReference type="Proteomes" id="UP000663881">
    <property type="component" value="Unassembled WGS sequence"/>
</dbReference>